<dbReference type="GeneID" id="19402121"/>
<gene>
    <name evidence="1" type="ORF">SETTUDRAFT_18690</name>
</gene>
<proteinExistence type="predicted"/>
<dbReference type="Proteomes" id="UP000016935">
    <property type="component" value="Unassembled WGS sequence"/>
</dbReference>
<name>R0KGP4_EXST2</name>
<keyword evidence="2" id="KW-1185">Reference proteome</keyword>
<protein>
    <submittedName>
        <fullName evidence="1">Uncharacterized protein</fullName>
    </submittedName>
</protein>
<dbReference type="RefSeq" id="XP_008020119.1">
    <property type="nucleotide sequence ID" value="XM_008021928.1"/>
</dbReference>
<dbReference type="EMBL" id="KB908481">
    <property type="protein sequence ID" value="EOA92033.1"/>
    <property type="molecule type" value="Genomic_DNA"/>
</dbReference>
<reference evidence="1 2" key="2">
    <citation type="journal article" date="2013" name="PLoS Genet.">
        <title>Comparative genome structure, secondary metabolite, and effector coding capacity across Cochliobolus pathogens.</title>
        <authorList>
            <person name="Condon B.J."/>
            <person name="Leng Y."/>
            <person name="Wu D."/>
            <person name="Bushley K.E."/>
            <person name="Ohm R.A."/>
            <person name="Otillar R."/>
            <person name="Martin J."/>
            <person name="Schackwitz W."/>
            <person name="Grimwood J."/>
            <person name="MohdZainudin N."/>
            <person name="Xue C."/>
            <person name="Wang R."/>
            <person name="Manning V.A."/>
            <person name="Dhillon B."/>
            <person name="Tu Z.J."/>
            <person name="Steffenson B.J."/>
            <person name="Salamov A."/>
            <person name="Sun H."/>
            <person name="Lowry S."/>
            <person name="LaButti K."/>
            <person name="Han J."/>
            <person name="Copeland A."/>
            <person name="Lindquist E."/>
            <person name="Barry K."/>
            <person name="Schmutz J."/>
            <person name="Baker S.E."/>
            <person name="Ciuffetti L.M."/>
            <person name="Grigoriev I.V."/>
            <person name="Zhong S."/>
            <person name="Turgeon B.G."/>
        </authorList>
    </citation>
    <scope>NUCLEOTIDE SEQUENCE [LARGE SCALE GENOMIC DNA]</scope>
    <source>
        <strain evidence="2">28A</strain>
    </source>
</reference>
<reference evidence="1 2" key="1">
    <citation type="journal article" date="2012" name="PLoS Pathog.">
        <title>Diverse lifestyles and strategies of plant pathogenesis encoded in the genomes of eighteen Dothideomycetes fungi.</title>
        <authorList>
            <person name="Ohm R.A."/>
            <person name="Feau N."/>
            <person name="Henrissat B."/>
            <person name="Schoch C.L."/>
            <person name="Horwitz B.A."/>
            <person name="Barry K.W."/>
            <person name="Condon B.J."/>
            <person name="Copeland A.C."/>
            <person name="Dhillon B."/>
            <person name="Glaser F."/>
            <person name="Hesse C.N."/>
            <person name="Kosti I."/>
            <person name="LaButti K."/>
            <person name="Lindquist E.A."/>
            <person name="Lucas S."/>
            <person name="Salamov A.A."/>
            <person name="Bradshaw R.E."/>
            <person name="Ciuffetti L."/>
            <person name="Hamelin R.C."/>
            <person name="Kema G.H.J."/>
            <person name="Lawrence C."/>
            <person name="Scott J.A."/>
            <person name="Spatafora J.W."/>
            <person name="Turgeon B.G."/>
            <person name="de Wit P.J.G.M."/>
            <person name="Zhong S."/>
            <person name="Goodwin S.B."/>
            <person name="Grigoriev I.V."/>
        </authorList>
    </citation>
    <scope>NUCLEOTIDE SEQUENCE [LARGE SCALE GENOMIC DNA]</scope>
    <source>
        <strain evidence="2">28A</strain>
    </source>
</reference>
<dbReference type="HOGENOM" id="CLU_2251719_0_0_1"/>
<sequence length="104" mass="11002">MLHTLLGAGRRVLVPGSRNTTADVLSAVHIACEQCHQPRICPHRIGVAVEGQEASVSPVPDARASALQMAVAVILGEPLSWVKSEDITRSSSVMTQKVVAKHGD</sequence>
<evidence type="ECO:0000313" key="1">
    <source>
        <dbReference type="EMBL" id="EOA92033.1"/>
    </source>
</evidence>
<accession>R0KGP4</accession>
<evidence type="ECO:0000313" key="2">
    <source>
        <dbReference type="Proteomes" id="UP000016935"/>
    </source>
</evidence>
<dbReference type="AlphaFoldDB" id="R0KGP4"/>
<organism evidence="1 2">
    <name type="scientific">Exserohilum turcicum (strain 28A)</name>
    <name type="common">Northern leaf blight fungus</name>
    <name type="synonym">Setosphaeria turcica</name>
    <dbReference type="NCBI Taxonomy" id="671987"/>
    <lineage>
        <taxon>Eukaryota</taxon>
        <taxon>Fungi</taxon>
        <taxon>Dikarya</taxon>
        <taxon>Ascomycota</taxon>
        <taxon>Pezizomycotina</taxon>
        <taxon>Dothideomycetes</taxon>
        <taxon>Pleosporomycetidae</taxon>
        <taxon>Pleosporales</taxon>
        <taxon>Pleosporineae</taxon>
        <taxon>Pleosporaceae</taxon>
        <taxon>Exserohilum</taxon>
    </lineage>
</organism>